<reference evidence="8 9" key="1">
    <citation type="submission" date="2021-01" db="EMBL/GenBank/DDBJ databases">
        <title>Genomic Encyclopedia of Type Strains, Phase IV (KMG-IV): sequencing the most valuable type-strain genomes for metagenomic binning, comparative biology and taxonomic classification.</title>
        <authorList>
            <person name="Goeker M."/>
        </authorList>
    </citation>
    <scope>NUCLEOTIDE SEQUENCE [LARGE SCALE GENOMIC DNA]</scope>
    <source>
        <strain evidence="8 9">DSM 24834</strain>
    </source>
</reference>
<dbReference type="Pfam" id="PF13515">
    <property type="entry name" value="FUSC_2"/>
    <property type="match status" value="1"/>
</dbReference>
<accession>A0ABS2NIL3</accession>
<keyword evidence="3 6" id="KW-1133">Transmembrane helix</keyword>
<dbReference type="EMBL" id="JAFBDZ010000005">
    <property type="protein sequence ID" value="MBM7587692.1"/>
    <property type="molecule type" value="Genomic_DNA"/>
</dbReference>
<feature type="domain" description="Integral membrane bound transporter" evidence="7">
    <location>
        <begin position="406"/>
        <end position="534"/>
    </location>
</feature>
<feature type="transmembrane region" description="Helical" evidence="6">
    <location>
        <begin position="127"/>
        <end position="147"/>
    </location>
</feature>
<feature type="transmembrane region" description="Helical" evidence="6">
    <location>
        <begin position="153"/>
        <end position="173"/>
    </location>
</feature>
<evidence type="ECO:0000313" key="8">
    <source>
        <dbReference type="EMBL" id="MBM7587692.1"/>
    </source>
</evidence>
<keyword evidence="2 6" id="KW-0812">Transmembrane</keyword>
<evidence type="ECO:0000313" key="9">
    <source>
        <dbReference type="Proteomes" id="UP001646157"/>
    </source>
</evidence>
<organism evidence="8 9">
    <name type="scientific">Rossellomorea pakistanensis</name>
    <dbReference type="NCBI Taxonomy" id="992288"/>
    <lineage>
        <taxon>Bacteria</taxon>
        <taxon>Bacillati</taxon>
        <taxon>Bacillota</taxon>
        <taxon>Bacilli</taxon>
        <taxon>Bacillales</taxon>
        <taxon>Bacillaceae</taxon>
        <taxon>Rossellomorea</taxon>
    </lineage>
</organism>
<sequence length="724" mass="82793">MQRLHIQHHWLGRLLASDPGRKRFQQAGKATISLISGVFITLWILRTMGYDLITPAIVSGMAGMMGIMVVMDETEKKKKGTTLLLGVSACMGVTLGSIFADSFFIIDVFMILVIFNAFYLTRFEVRYFSLCMIGFMTIYISSVIKVTPEQLPLFYMGALIGAMFAYLYNFHIFKDSAQVLKRGMRSFHIQSNLTFSILIRVIEDPETNPKRLKNLEKNVHKLIEYARSVSSDLNAHDVRIIWPGLQTSQLRLYVFDIIMLVETLTDSIQKLKKSDALEYEELRKFLVWVVEALRDAEVLAHNYEPRHLEEAEKALQALRFLLNDLLDEDRKPENWLYLIRRIESITNHVIEGATTIQQALRCPGKGIENRENEPETLDEDKPNNPEEEGLKPSTKKAYQALVAGTLSIIIGQILSPTQPYWVLLTAFIVLLGTESVGRTYTKGFQRSFGTIIGAIIGFGLAKLVSGHTTLEITLLFIVIFLAFYVFTVSYTMMSMFITMLVAFMYDILLGGISLELMGSRVIDTIAGAAIAFIVSAFIFPKKTKDKVADTFDDFLMELNPYLITYIRGFREDVNVKGLADRAFEIDQKMQSIKDQAKTLLQREGAFSRNGISRWVTIFTAINYYAKHLVASSYRKNFEYPDELVETFKTMETKLDHNIEVLRKLIKGTERKGVIYHLEYEREKIERLAPKRKQAHRDLIHHLYYVWRINQSLVALGVGLGAREE</sequence>
<dbReference type="PANTHER" id="PTHR47804">
    <property type="entry name" value="60S RIBOSOMAL PROTEIN L19"/>
    <property type="match status" value="1"/>
</dbReference>
<feature type="transmembrane region" description="Helical" evidence="6">
    <location>
        <begin position="27"/>
        <end position="46"/>
    </location>
</feature>
<dbReference type="PANTHER" id="PTHR47804:SF3">
    <property type="entry name" value="PROTEIN BRE4"/>
    <property type="match status" value="1"/>
</dbReference>
<feature type="transmembrane region" description="Helical" evidence="6">
    <location>
        <begin position="520"/>
        <end position="539"/>
    </location>
</feature>
<feature type="transmembrane region" description="Helical" evidence="6">
    <location>
        <begin position="104"/>
        <end position="120"/>
    </location>
</feature>
<evidence type="ECO:0000256" key="6">
    <source>
        <dbReference type="SAM" id="Phobius"/>
    </source>
</evidence>
<keyword evidence="4 6" id="KW-0472">Membrane</keyword>
<proteinExistence type="predicted"/>
<dbReference type="InterPro" id="IPR049453">
    <property type="entry name" value="Memb_transporter_dom"/>
</dbReference>
<evidence type="ECO:0000256" key="4">
    <source>
        <dbReference type="ARBA" id="ARBA00023136"/>
    </source>
</evidence>
<feature type="compositionally biased region" description="Basic and acidic residues" evidence="5">
    <location>
        <begin position="367"/>
        <end position="390"/>
    </location>
</feature>
<dbReference type="InterPro" id="IPR052430">
    <property type="entry name" value="IVT-Associated"/>
</dbReference>
<keyword evidence="9" id="KW-1185">Reference proteome</keyword>
<comment type="caution">
    <text evidence="8">The sequence shown here is derived from an EMBL/GenBank/DDBJ whole genome shotgun (WGS) entry which is preliminary data.</text>
</comment>
<protein>
    <submittedName>
        <fullName evidence="8">Uncharacterized membrane protein YgaE (UPF0421/DUF939 family)</fullName>
    </submittedName>
</protein>
<feature type="transmembrane region" description="Helical" evidence="6">
    <location>
        <begin position="397"/>
        <end position="414"/>
    </location>
</feature>
<feature type="transmembrane region" description="Helical" evidence="6">
    <location>
        <begin position="82"/>
        <end position="98"/>
    </location>
</feature>
<evidence type="ECO:0000256" key="3">
    <source>
        <dbReference type="ARBA" id="ARBA00022989"/>
    </source>
</evidence>
<feature type="transmembrane region" description="Helical" evidence="6">
    <location>
        <begin position="470"/>
        <end position="488"/>
    </location>
</feature>
<feature type="transmembrane region" description="Helical" evidence="6">
    <location>
        <begin position="447"/>
        <end position="464"/>
    </location>
</feature>
<dbReference type="Proteomes" id="UP001646157">
    <property type="component" value="Unassembled WGS sequence"/>
</dbReference>
<comment type="subcellular location">
    <subcellularLocation>
        <location evidence="1">Membrane</location>
        <topology evidence="1">Multi-pass membrane protein</topology>
    </subcellularLocation>
</comment>
<feature type="transmembrane region" description="Helical" evidence="6">
    <location>
        <begin position="52"/>
        <end position="70"/>
    </location>
</feature>
<gene>
    <name evidence="8" type="ORF">JOC86_004266</name>
</gene>
<evidence type="ECO:0000256" key="1">
    <source>
        <dbReference type="ARBA" id="ARBA00004141"/>
    </source>
</evidence>
<evidence type="ECO:0000259" key="7">
    <source>
        <dbReference type="Pfam" id="PF13515"/>
    </source>
</evidence>
<name>A0ABS2NIL3_9BACI</name>
<evidence type="ECO:0000256" key="5">
    <source>
        <dbReference type="SAM" id="MobiDB-lite"/>
    </source>
</evidence>
<feature type="region of interest" description="Disordered" evidence="5">
    <location>
        <begin position="362"/>
        <end position="392"/>
    </location>
</feature>
<evidence type="ECO:0000256" key="2">
    <source>
        <dbReference type="ARBA" id="ARBA00022692"/>
    </source>
</evidence>